<evidence type="ECO:0008006" key="2">
    <source>
        <dbReference type="Google" id="ProtNLM"/>
    </source>
</evidence>
<accession>A0A6C0EDD8</accession>
<reference evidence="1" key="1">
    <citation type="journal article" date="2020" name="Nature">
        <title>Giant virus diversity and host interactions through global metagenomics.</title>
        <authorList>
            <person name="Schulz F."/>
            <person name="Roux S."/>
            <person name="Paez-Espino D."/>
            <person name="Jungbluth S."/>
            <person name="Walsh D.A."/>
            <person name="Denef V.J."/>
            <person name="McMahon K.D."/>
            <person name="Konstantinidis K.T."/>
            <person name="Eloe-Fadrosh E.A."/>
            <person name="Kyrpides N.C."/>
            <person name="Woyke T."/>
        </authorList>
    </citation>
    <scope>NUCLEOTIDE SEQUENCE</scope>
    <source>
        <strain evidence="1">GVMAG-M-3300023179-2</strain>
    </source>
</reference>
<sequence>MYFCPNCSYILDITKSSVIQKIDDNRIILSKPNAIFKLLEDNINLSNYKADFLKEEIFKNKKYQKLKENDKNKINELFEENQISCAEFKCDICNYSKKINETTLLYKISINTNVQTNNTIVENELVTKNPILPHTRDYTCKNPSCITHKNYDIKDSVFYKEKNSFKVNYICCVCFYNW</sequence>
<organism evidence="1">
    <name type="scientific">viral metagenome</name>
    <dbReference type="NCBI Taxonomy" id="1070528"/>
    <lineage>
        <taxon>unclassified sequences</taxon>
        <taxon>metagenomes</taxon>
        <taxon>organismal metagenomes</taxon>
    </lineage>
</organism>
<dbReference type="AlphaFoldDB" id="A0A6C0EDD8"/>
<proteinExistence type="predicted"/>
<evidence type="ECO:0000313" key="1">
    <source>
        <dbReference type="EMBL" id="QHT27124.1"/>
    </source>
</evidence>
<dbReference type="EMBL" id="MN739811">
    <property type="protein sequence ID" value="QHT27124.1"/>
    <property type="molecule type" value="Genomic_DNA"/>
</dbReference>
<protein>
    <recommendedName>
        <fullName evidence="2">TFIIS-type domain-containing protein</fullName>
    </recommendedName>
</protein>
<name>A0A6C0EDD8_9ZZZZ</name>